<proteinExistence type="predicted"/>
<evidence type="ECO:0000256" key="1">
    <source>
        <dbReference type="SAM" id="Coils"/>
    </source>
</evidence>
<keyword evidence="1" id="KW-0175">Coiled coil</keyword>
<sequence>MAAEECDEQPQATPSEIELLNDSMLSKIKSSSYTRLGKQPAEKLGALEAKNLVLQNENQALNTTSNKRRRLRTQVWSMHSLNTSIDADDEAQRPAPTDEEPAAGTSAARSTQVHDDKDSDSEMENEDEAPEGVTTSKTTITAYLEKMFSKKFDAIQSMGERLPGVASPSPIQRSDPNSYANTPFVDEIALVEMPPKFSFPNVRMYDGTSDPDNHVAQYKKRMLTIAI</sequence>
<feature type="coiled-coil region" evidence="1">
    <location>
        <begin position="44"/>
        <end position="74"/>
    </location>
</feature>
<dbReference type="AlphaFoldDB" id="A0A8S9L0A4"/>
<feature type="region of interest" description="Disordered" evidence="2">
    <location>
        <begin position="82"/>
        <end position="137"/>
    </location>
</feature>
<comment type="caution">
    <text evidence="3">The sequence shown here is derived from an EMBL/GenBank/DDBJ whole genome shotgun (WGS) entry which is preliminary data.</text>
</comment>
<evidence type="ECO:0000256" key="2">
    <source>
        <dbReference type="SAM" id="MobiDB-lite"/>
    </source>
</evidence>
<reference evidence="3" key="1">
    <citation type="submission" date="2019-12" db="EMBL/GenBank/DDBJ databases">
        <title>Genome sequencing and annotation of Brassica cretica.</title>
        <authorList>
            <person name="Studholme D.J."/>
            <person name="Sarris P.F."/>
        </authorList>
    </citation>
    <scope>NUCLEOTIDE SEQUENCE</scope>
    <source>
        <strain evidence="3">PFS-001/15</strain>
        <tissue evidence="3">Leaf</tissue>
    </source>
</reference>
<evidence type="ECO:0000313" key="4">
    <source>
        <dbReference type="Proteomes" id="UP000712281"/>
    </source>
</evidence>
<evidence type="ECO:0000313" key="3">
    <source>
        <dbReference type="EMBL" id="KAF2600079.1"/>
    </source>
</evidence>
<accession>A0A8S9L0A4</accession>
<gene>
    <name evidence="3" type="ORF">F2Q68_00010043</name>
</gene>
<feature type="compositionally biased region" description="Acidic residues" evidence="2">
    <location>
        <begin position="118"/>
        <end position="130"/>
    </location>
</feature>
<dbReference type="Proteomes" id="UP000712281">
    <property type="component" value="Unassembled WGS sequence"/>
</dbReference>
<name>A0A8S9L0A4_BRACR</name>
<organism evidence="3 4">
    <name type="scientific">Brassica cretica</name>
    <name type="common">Mustard</name>
    <dbReference type="NCBI Taxonomy" id="69181"/>
    <lineage>
        <taxon>Eukaryota</taxon>
        <taxon>Viridiplantae</taxon>
        <taxon>Streptophyta</taxon>
        <taxon>Embryophyta</taxon>
        <taxon>Tracheophyta</taxon>
        <taxon>Spermatophyta</taxon>
        <taxon>Magnoliopsida</taxon>
        <taxon>eudicotyledons</taxon>
        <taxon>Gunneridae</taxon>
        <taxon>Pentapetalae</taxon>
        <taxon>rosids</taxon>
        <taxon>malvids</taxon>
        <taxon>Brassicales</taxon>
        <taxon>Brassicaceae</taxon>
        <taxon>Brassiceae</taxon>
        <taxon>Brassica</taxon>
    </lineage>
</organism>
<protein>
    <submittedName>
        <fullName evidence="3">Uncharacterized protein</fullName>
    </submittedName>
</protein>
<dbReference type="EMBL" id="QGKW02000717">
    <property type="protein sequence ID" value="KAF2600079.1"/>
    <property type="molecule type" value="Genomic_DNA"/>
</dbReference>